<evidence type="ECO:0000313" key="2">
    <source>
        <dbReference type="Proteomes" id="UP000644727"/>
    </source>
</evidence>
<evidence type="ECO:0000313" key="1">
    <source>
        <dbReference type="EMBL" id="MBE9404273.1"/>
    </source>
</evidence>
<dbReference type="RefSeq" id="WP_193866019.1">
    <property type="nucleotide sequence ID" value="NZ_JADEYR010000008.1"/>
</dbReference>
<sequence length="198" mass="21277">MSRLGMVLDLEDGSRLTDVVLYPEDQALPTAPGEESLQVGAIYFHVLTPQSTTDPHSLAGAISSFLPTRLASIAGYRPDGATWLATAQRARHDITQVNSGPAADALLRRALDLTGTRAGRFRGIAFPPNLLAEAYAGSGDVAEWTLEELFLGLVVELATDDLPEVVTTGNFATRRETSRREVFDELLGDWSAGIVRGP</sequence>
<proteinExistence type="predicted"/>
<organism evidence="1 2">
    <name type="scientific">Brachybacterium epidermidis</name>
    <dbReference type="NCBI Taxonomy" id="2781983"/>
    <lineage>
        <taxon>Bacteria</taxon>
        <taxon>Bacillati</taxon>
        <taxon>Actinomycetota</taxon>
        <taxon>Actinomycetes</taxon>
        <taxon>Micrococcales</taxon>
        <taxon>Dermabacteraceae</taxon>
        <taxon>Brachybacterium</taxon>
    </lineage>
</organism>
<accession>A0ABR9W1G0</accession>
<reference evidence="1 2" key="1">
    <citation type="submission" date="2020-10" db="EMBL/GenBank/DDBJ databases">
        <title>Draft genome and description of Brachybacterium epidermidis sp nov.</title>
        <authorList>
            <person name="Boxberger M."/>
            <person name="La Scola B."/>
        </authorList>
    </citation>
    <scope>NUCLEOTIDE SEQUENCE [LARGE SCALE GENOMIC DNA]</scope>
    <source>
        <strain evidence="1 2">Marseille-Q2903</strain>
    </source>
</reference>
<name>A0ABR9W1G0_9MICO</name>
<comment type="caution">
    <text evidence="1">The sequence shown here is derived from an EMBL/GenBank/DDBJ whole genome shotgun (WGS) entry which is preliminary data.</text>
</comment>
<gene>
    <name evidence="1" type="ORF">IOE58_08775</name>
</gene>
<dbReference type="EMBL" id="JADEYR010000008">
    <property type="protein sequence ID" value="MBE9404273.1"/>
    <property type="molecule type" value="Genomic_DNA"/>
</dbReference>
<protein>
    <submittedName>
        <fullName evidence="1">Uncharacterized protein</fullName>
    </submittedName>
</protein>
<dbReference type="Proteomes" id="UP000644727">
    <property type="component" value="Unassembled WGS sequence"/>
</dbReference>
<keyword evidence="2" id="KW-1185">Reference proteome</keyword>